<dbReference type="Proteomes" id="UP000321456">
    <property type="component" value="Unassembled WGS sequence"/>
</dbReference>
<keyword evidence="2" id="KW-1185">Reference proteome</keyword>
<name>A0A5C8V3N9_9FLAO</name>
<evidence type="ECO:0000313" key="2">
    <source>
        <dbReference type="Proteomes" id="UP000321456"/>
    </source>
</evidence>
<accession>A0A5C8V3N9</accession>
<proteinExistence type="predicted"/>
<gene>
    <name evidence="1" type="ORF">FVB32_13425</name>
</gene>
<dbReference type="AlphaFoldDB" id="A0A5C8V3N9"/>
<comment type="caution">
    <text evidence="1">The sequence shown here is derived from an EMBL/GenBank/DDBJ whole genome shotgun (WGS) entry which is preliminary data.</text>
</comment>
<evidence type="ECO:0008006" key="3">
    <source>
        <dbReference type="Google" id="ProtNLM"/>
    </source>
</evidence>
<dbReference type="EMBL" id="VRUR01000002">
    <property type="protein sequence ID" value="TXN35575.1"/>
    <property type="molecule type" value="Genomic_DNA"/>
</dbReference>
<organism evidence="1 2">
    <name type="scientific">Flagellimonas hymeniacidonis</name>
    <dbReference type="NCBI Taxonomy" id="2603628"/>
    <lineage>
        <taxon>Bacteria</taxon>
        <taxon>Pseudomonadati</taxon>
        <taxon>Bacteroidota</taxon>
        <taxon>Flavobacteriia</taxon>
        <taxon>Flavobacteriales</taxon>
        <taxon>Flavobacteriaceae</taxon>
        <taxon>Flagellimonas</taxon>
    </lineage>
</organism>
<dbReference type="RefSeq" id="WP_147744307.1">
    <property type="nucleotide sequence ID" value="NZ_VRUR01000002.1"/>
</dbReference>
<sequence>MKQILFYVSILCLITLPEKGWSQQLDEEINPRNALINIGAKAGGGLSQFSRPGSVMTGNIGAFARYQALPYLQVQFDLQYDVFGGSRTDLARDLNLFNVGGNSFSDAGIAALEYQNRQVFMHAANAQLSARLSLPDLNNAAIQPKLIVGASSAYIFRARENHDSYFIFNDGTRVILSNEWEEVGGDYKTVNLAAHAGFALDFNLPNKEVFSLEFIYQRGFTDLNDVQFGQPENIVGDLNAHRFGINFSYSFLELHLK</sequence>
<evidence type="ECO:0000313" key="1">
    <source>
        <dbReference type="EMBL" id="TXN35575.1"/>
    </source>
</evidence>
<reference evidence="1 2" key="1">
    <citation type="submission" date="2019-08" db="EMBL/GenBank/DDBJ databases">
        <title>Professor.</title>
        <authorList>
            <person name="Park J.S."/>
        </authorList>
    </citation>
    <scope>NUCLEOTIDE SEQUENCE [LARGE SCALE GENOMIC DNA]</scope>
    <source>
        <strain evidence="1 2">176CP5-101</strain>
    </source>
</reference>
<protein>
    <recommendedName>
        <fullName evidence="3">Outer membrane protein beta-barrel domain-containing protein</fullName>
    </recommendedName>
</protein>